<gene>
    <name evidence="11" type="ORF">AC578_5312</name>
</gene>
<keyword evidence="3 8" id="KW-0349">Heme</keyword>
<dbReference type="InterPro" id="IPR017972">
    <property type="entry name" value="Cyt_P450_CS"/>
</dbReference>
<sequence>MHLAALASVDRIRDVRGRIHTKYCHDPEAKPASTARQAMSAAMETSIATSHIVFSAGALLIAYIFASAVVLPLLSSRGKYLNSQSWIGLKKQWFARYRGGFATLKYTREMVVEGYDKFSRHGMTYILPQFSSDPLVILPPERLNELLNLPDNKVDPHLPNSESIATKYTVGEDVSFGPHIDIVRRQLTRKLHTLTTDVYEELVFSTKQNWPANKTEWTKVKTHPTCMKIVSRAANRVFAGKTLCRNPEFLEHCRLYAVSVFKTGGIMRTVPKFLQPIAGPILTREMRKHFKICSGIAVPEIRRRLAHLQGSTKDPNYEIPNDALQWLLVDCIELAKSNPQELNENLIVRRLLLLNMVAIHTTSMVTTNTILDLYSSPNKEEYLAGLREECERVLSQHGGVWTKEAVNSLLRIDSAIRESMRYSNLADIGMKRQVIDPNGITLADGTHFPHGIRLAAPTYSIHLDPKFYPDHPHTWDAFRFSRPREDYLTKVQAGADPTHLQKVLEQKNQALIATGSEWLAFGHGRHACPGRFFASQEMKLLLAHVVMNFDIVVEGGGGRPENLRINGAVLPTDEAEMFVRLRG</sequence>
<evidence type="ECO:0008006" key="13">
    <source>
        <dbReference type="Google" id="ProtNLM"/>
    </source>
</evidence>
<dbReference type="Gene3D" id="1.10.630.10">
    <property type="entry name" value="Cytochrome P450"/>
    <property type="match status" value="1"/>
</dbReference>
<dbReference type="GO" id="GO:0004497">
    <property type="term" value="F:monooxygenase activity"/>
    <property type="evidence" value="ECO:0007669"/>
    <property type="project" value="UniProtKB-KW"/>
</dbReference>
<keyword evidence="12" id="KW-1185">Reference proteome</keyword>
<dbReference type="OrthoDB" id="1844152at2759"/>
<dbReference type="PRINTS" id="PR00465">
    <property type="entry name" value="EP450IV"/>
</dbReference>
<dbReference type="GO" id="GO:0020037">
    <property type="term" value="F:heme binding"/>
    <property type="evidence" value="ECO:0007669"/>
    <property type="project" value="InterPro"/>
</dbReference>
<name>A0A139GVB9_9PEZI</name>
<evidence type="ECO:0000256" key="7">
    <source>
        <dbReference type="ARBA" id="ARBA00023033"/>
    </source>
</evidence>
<protein>
    <recommendedName>
        <fullName evidence="13">Cytochrome P450</fullName>
    </recommendedName>
</protein>
<evidence type="ECO:0000256" key="10">
    <source>
        <dbReference type="SAM" id="Phobius"/>
    </source>
</evidence>
<comment type="similarity">
    <text evidence="2 9">Belongs to the cytochrome P450 family.</text>
</comment>
<dbReference type="CDD" id="cd11041">
    <property type="entry name" value="CYP503A1-like"/>
    <property type="match status" value="1"/>
</dbReference>
<dbReference type="PANTHER" id="PTHR46206:SF1">
    <property type="entry name" value="P450, PUTATIVE (EUROFUNG)-RELATED"/>
    <property type="match status" value="1"/>
</dbReference>
<dbReference type="AlphaFoldDB" id="A0A139GVB9"/>
<keyword evidence="4 8" id="KW-0479">Metal-binding</keyword>
<feature type="binding site" description="axial binding residue" evidence="8">
    <location>
        <position position="528"/>
    </location>
    <ligand>
        <name>heme</name>
        <dbReference type="ChEBI" id="CHEBI:30413"/>
    </ligand>
    <ligandPart>
        <name>Fe</name>
        <dbReference type="ChEBI" id="CHEBI:18248"/>
    </ligandPart>
</feature>
<keyword evidence="10" id="KW-1133">Transmembrane helix</keyword>
<evidence type="ECO:0000256" key="5">
    <source>
        <dbReference type="ARBA" id="ARBA00023002"/>
    </source>
</evidence>
<dbReference type="SUPFAM" id="SSF48264">
    <property type="entry name" value="Cytochrome P450"/>
    <property type="match status" value="1"/>
</dbReference>
<comment type="caution">
    <text evidence="11">The sequence shown here is derived from an EMBL/GenBank/DDBJ whole genome shotgun (WGS) entry which is preliminary data.</text>
</comment>
<accession>A0A139GVB9</accession>
<evidence type="ECO:0000256" key="3">
    <source>
        <dbReference type="ARBA" id="ARBA00022617"/>
    </source>
</evidence>
<evidence type="ECO:0000313" key="11">
    <source>
        <dbReference type="EMBL" id="KXS94126.1"/>
    </source>
</evidence>
<dbReference type="PROSITE" id="PS00086">
    <property type="entry name" value="CYTOCHROME_P450"/>
    <property type="match status" value="1"/>
</dbReference>
<dbReference type="GO" id="GO:0005506">
    <property type="term" value="F:iron ion binding"/>
    <property type="evidence" value="ECO:0007669"/>
    <property type="project" value="InterPro"/>
</dbReference>
<dbReference type="GO" id="GO:0016705">
    <property type="term" value="F:oxidoreductase activity, acting on paired donors, with incorporation or reduction of molecular oxygen"/>
    <property type="evidence" value="ECO:0007669"/>
    <property type="project" value="InterPro"/>
</dbReference>
<dbReference type="Proteomes" id="UP000070133">
    <property type="component" value="Unassembled WGS sequence"/>
</dbReference>
<dbReference type="STRING" id="321146.A0A139GVB9"/>
<reference evidence="11 12" key="1">
    <citation type="submission" date="2015-07" db="EMBL/GenBank/DDBJ databases">
        <title>Comparative genomics of the Sigatoka disease complex on banana suggests a link between parallel evolutionary changes in Pseudocercospora fijiensis and Pseudocercospora eumusae and increased virulence on the banana host.</title>
        <authorList>
            <person name="Chang T.-C."/>
            <person name="Salvucci A."/>
            <person name="Crous P.W."/>
            <person name="Stergiopoulos I."/>
        </authorList>
    </citation>
    <scope>NUCLEOTIDE SEQUENCE [LARGE SCALE GENOMIC DNA]</scope>
    <source>
        <strain evidence="11 12">CBS 114824</strain>
    </source>
</reference>
<dbReference type="InterPro" id="IPR036396">
    <property type="entry name" value="Cyt_P450_sf"/>
</dbReference>
<comment type="cofactor">
    <cofactor evidence="1 8">
        <name>heme</name>
        <dbReference type="ChEBI" id="CHEBI:30413"/>
    </cofactor>
</comment>
<dbReference type="EMBL" id="LFZN01000323">
    <property type="protein sequence ID" value="KXS94126.1"/>
    <property type="molecule type" value="Genomic_DNA"/>
</dbReference>
<evidence type="ECO:0000256" key="4">
    <source>
        <dbReference type="ARBA" id="ARBA00022723"/>
    </source>
</evidence>
<evidence type="ECO:0000313" key="12">
    <source>
        <dbReference type="Proteomes" id="UP000070133"/>
    </source>
</evidence>
<evidence type="ECO:0000256" key="8">
    <source>
        <dbReference type="PIRSR" id="PIRSR602403-1"/>
    </source>
</evidence>
<evidence type="ECO:0000256" key="6">
    <source>
        <dbReference type="ARBA" id="ARBA00023004"/>
    </source>
</evidence>
<evidence type="ECO:0000256" key="2">
    <source>
        <dbReference type="ARBA" id="ARBA00010617"/>
    </source>
</evidence>
<organism evidence="11 12">
    <name type="scientific">Pseudocercospora eumusae</name>
    <dbReference type="NCBI Taxonomy" id="321146"/>
    <lineage>
        <taxon>Eukaryota</taxon>
        <taxon>Fungi</taxon>
        <taxon>Dikarya</taxon>
        <taxon>Ascomycota</taxon>
        <taxon>Pezizomycotina</taxon>
        <taxon>Dothideomycetes</taxon>
        <taxon>Dothideomycetidae</taxon>
        <taxon>Mycosphaerellales</taxon>
        <taxon>Mycosphaerellaceae</taxon>
        <taxon>Pseudocercospora</taxon>
    </lineage>
</organism>
<keyword evidence="7 9" id="KW-0503">Monooxygenase</keyword>
<dbReference type="InterPro" id="IPR002403">
    <property type="entry name" value="Cyt_P450_E_grp-IV"/>
</dbReference>
<feature type="transmembrane region" description="Helical" evidence="10">
    <location>
        <begin position="52"/>
        <end position="74"/>
    </location>
</feature>
<evidence type="ECO:0000256" key="1">
    <source>
        <dbReference type="ARBA" id="ARBA00001971"/>
    </source>
</evidence>
<keyword evidence="10" id="KW-0812">Transmembrane</keyword>
<keyword evidence="10" id="KW-0472">Membrane</keyword>
<keyword evidence="5 9" id="KW-0560">Oxidoreductase</keyword>
<dbReference type="Pfam" id="PF00067">
    <property type="entry name" value="p450"/>
    <property type="match status" value="1"/>
</dbReference>
<dbReference type="InterPro" id="IPR001128">
    <property type="entry name" value="Cyt_P450"/>
</dbReference>
<proteinExistence type="inferred from homology"/>
<evidence type="ECO:0000256" key="9">
    <source>
        <dbReference type="RuleBase" id="RU000461"/>
    </source>
</evidence>
<keyword evidence="6 8" id="KW-0408">Iron</keyword>
<dbReference type="PANTHER" id="PTHR46206">
    <property type="entry name" value="CYTOCHROME P450"/>
    <property type="match status" value="1"/>
</dbReference>